<dbReference type="AlphaFoldDB" id="X6NAX3"/>
<dbReference type="EMBL" id="ASPP01009949">
    <property type="protein sequence ID" value="ETO23425.1"/>
    <property type="molecule type" value="Genomic_DNA"/>
</dbReference>
<dbReference type="Proteomes" id="UP000023152">
    <property type="component" value="Unassembled WGS sequence"/>
</dbReference>
<evidence type="ECO:0000313" key="2">
    <source>
        <dbReference type="Proteomes" id="UP000023152"/>
    </source>
</evidence>
<accession>X6NAX3</accession>
<comment type="caution">
    <text evidence="1">The sequence shown here is derived from an EMBL/GenBank/DDBJ whole genome shotgun (WGS) entry which is preliminary data.</text>
</comment>
<proteinExistence type="predicted"/>
<keyword evidence="2" id="KW-1185">Reference proteome</keyword>
<protein>
    <submittedName>
        <fullName evidence="1">Uncharacterized protein</fullName>
    </submittedName>
</protein>
<gene>
    <name evidence="1" type="ORF">RFI_13757</name>
</gene>
<sequence length="178" mass="20883">MDTYLELQQLRQSLEIFSTSKNTRHFWANSCLRYLNNFSHLPPKNRPHIPTVGTAFILCKKMGKEVTKKNVFAALEKMNIVGGDIRLKLMFSNVKNALSFVLVNESTQEMWFNPIHERSAVTEVLLEWCLYYDKQLHQLFANEIQEFKKPELSTDVMEAVSKMEHLRDQKNSNVLWCQ</sequence>
<name>X6NAX3_RETFI</name>
<reference evidence="1 2" key="1">
    <citation type="journal article" date="2013" name="Curr. Biol.">
        <title>The Genome of the Foraminiferan Reticulomyxa filosa.</title>
        <authorList>
            <person name="Glockner G."/>
            <person name="Hulsmann N."/>
            <person name="Schleicher M."/>
            <person name="Noegel A.A."/>
            <person name="Eichinger L."/>
            <person name="Gallinger C."/>
            <person name="Pawlowski J."/>
            <person name="Sierra R."/>
            <person name="Euteneuer U."/>
            <person name="Pillet L."/>
            <person name="Moustafa A."/>
            <person name="Platzer M."/>
            <person name="Groth M."/>
            <person name="Szafranski K."/>
            <person name="Schliwa M."/>
        </authorList>
    </citation>
    <scope>NUCLEOTIDE SEQUENCE [LARGE SCALE GENOMIC DNA]</scope>
</reference>
<organism evidence="1 2">
    <name type="scientific">Reticulomyxa filosa</name>
    <dbReference type="NCBI Taxonomy" id="46433"/>
    <lineage>
        <taxon>Eukaryota</taxon>
        <taxon>Sar</taxon>
        <taxon>Rhizaria</taxon>
        <taxon>Retaria</taxon>
        <taxon>Foraminifera</taxon>
        <taxon>Monothalamids</taxon>
        <taxon>Reticulomyxidae</taxon>
        <taxon>Reticulomyxa</taxon>
    </lineage>
</organism>
<evidence type="ECO:0000313" key="1">
    <source>
        <dbReference type="EMBL" id="ETO23425.1"/>
    </source>
</evidence>